<comment type="caution">
    <text evidence="3">The sequence shown here is derived from an EMBL/GenBank/DDBJ whole genome shotgun (WGS) entry which is preliminary data.</text>
</comment>
<feature type="transmembrane region" description="Helical" evidence="2">
    <location>
        <begin position="44"/>
        <end position="72"/>
    </location>
</feature>
<dbReference type="EMBL" id="BNDV01000017">
    <property type="protein sequence ID" value="GHI17547.1"/>
    <property type="molecule type" value="Genomic_DNA"/>
</dbReference>
<dbReference type="Proteomes" id="UP000660554">
    <property type="component" value="Unassembled WGS sequence"/>
</dbReference>
<proteinExistence type="predicted"/>
<keyword evidence="4" id="KW-1185">Reference proteome</keyword>
<organism evidence="3 4">
    <name type="scientific">Streptomyces virginiae</name>
    <name type="common">Streptomyces cinnamonensis</name>
    <dbReference type="NCBI Taxonomy" id="1961"/>
    <lineage>
        <taxon>Bacteria</taxon>
        <taxon>Bacillati</taxon>
        <taxon>Actinomycetota</taxon>
        <taxon>Actinomycetes</taxon>
        <taxon>Kitasatosporales</taxon>
        <taxon>Streptomycetaceae</taxon>
        <taxon>Streptomyces</taxon>
    </lineage>
</organism>
<keyword evidence="2" id="KW-1133">Transmembrane helix</keyword>
<protein>
    <recommendedName>
        <fullName evidence="5">Lipoprotein</fullName>
    </recommendedName>
</protein>
<evidence type="ECO:0008006" key="5">
    <source>
        <dbReference type="Google" id="ProtNLM"/>
    </source>
</evidence>
<keyword evidence="2" id="KW-0812">Transmembrane</keyword>
<name>A0ABQ3NXQ5_STRVG</name>
<sequence>MQPGPISGYTIASATQQPGPLAEVVAPVTAGWRLLFVPSRARELAAALGATVMVPPVIAAPLLFPALAVAVITGSSLVWGGFWVLLALTVLAVIVLTVAGMYLTATMTVRWVELRPLGSPAQVVIARFLRSSTMAMADLERVVVIERLCLGQRQSIKVVLHTRSQTVECEPATSAPLSRVDAQALTSWLTEQLGGAHVAVECQREVKRDFLRPDEWWTPSHTAERWGVSVGEVDGIAARRGVETYGYTPRAAAMYSPGTSVTVYDPGRAYEVAEELRAERAAGQAADSTAAPGQSEDDASDSR</sequence>
<gene>
    <name evidence="3" type="ORF">Scinn_70100</name>
</gene>
<accession>A0ABQ3NXQ5</accession>
<reference evidence="4" key="1">
    <citation type="submission" date="2020-09" db="EMBL/GenBank/DDBJ databases">
        <title>Whole genome shotgun sequence of Streptomyces cinnamonensis NBRC 15873.</title>
        <authorList>
            <person name="Komaki H."/>
            <person name="Tamura T."/>
        </authorList>
    </citation>
    <scope>NUCLEOTIDE SEQUENCE [LARGE SCALE GENOMIC DNA]</scope>
    <source>
        <strain evidence="4">NBRC 15873</strain>
    </source>
</reference>
<feature type="region of interest" description="Disordered" evidence="1">
    <location>
        <begin position="276"/>
        <end position="303"/>
    </location>
</feature>
<evidence type="ECO:0000313" key="3">
    <source>
        <dbReference type="EMBL" id="GHI17547.1"/>
    </source>
</evidence>
<keyword evidence="2" id="KW-0472">Membrane</keyword>
<evidence type="ECO:0000256" key="2">
    <source>
        <dbReference type="SAM" id="Phobius"/>
    </source>
</evidence>
<evidence type="ECO:0000313" key="4">
    <source>
        <dbReference type="Proteomes" id="UP000660554"/>
    </source>
</evidence>
<feature type="transmembrane region" description="Helical" evidence="2">
    <location>
        <begin position="78"/>
        <end position="105"/>
    </location>
</feature>
<evidence type="ECO:0000256" key="1">
    <source>
        <dbReference type="SAM" id="MobiDB-lite"/>
    </source>
</evidence>